<protein>
    <submittedName>
        <fullName evidence="1">Uncharacterized protein</fullName>
    </submittedName>
</protein>
<proteinExistence type="predicted"/>
<evidence type="ECO:0000313" key="1">
    <source>
        <dbReference type="EMBL" id="QDV57752.1"/>
    </source>
</evidence>
<dbReference type="EMBL" id="CP036318">
    <property type="protein sequence ID" value="QDV57752.1"/>
    <property type="molecule type" value="Genomic_DNA"/>
</dbReference>
<sequence>MCAGRRGVDHSCVATMASRQFTCTPEGNLCRLLHWRPESDRAWLAREQSPPEGGLYLSLAASSDSQTLLRISFN</sequence>
<keyword evidence="2" id="KW-1185">Reference proteome</keyword>
<dbReference type="AlphaFoldDB" id="A0A518IXD6"/>
<gene>
    <name evidence="1" type="ORF">Mal33_37660</name>
</gene>
<dbReference type="Proteomes" id="UP000316770">
    <property type="component" value="Chromosome"/>
</dbReference>
<organism evidence="1 2">
    <name type="scientific">Rosistilla oblonga</name>
    <dbReference type="NCBI Taxonomy" id="2527990"/>
    <lineage>
        <taxon>Bacteria</taxon>
        <taxon>Pseudomonadati</taxon>
        <taxon>Planctomycetota</taxon>
        <taxon>Planctomycetia</taxon>
        <taxon>Pirellulales</taxon>
        <taxon>Pirellulaceae</taxon>
        <taxon>Rosistilla</taxon>
    </lineage>
</organism>
<evidence type="ECO:0000313" key="2">
    <source>
        <dbReference type="Proteomes" id="UP000316770"/>
    </source>
</evidence>
<reference evidence="1 2" key="1">
    <citation type="submission" date="2019-02" db="EMBL/GenBank/DDBJ databases">
        <title>Deep-cultivation of Planctomycetes and their phenomic and genomic characterization uncovers novel biology.</title>
        <authorList>
            <person name="Wiegand S."/>
            <person name="Jogler M."/>
            <person name="Boedeker C."/>
            <person name="Pinto D."/>
            <person name="Vollmers J."/>
            <person name="Rivas-Marin E."/>
            <person name="Kohn T."/>
            <person name="Peeters S.H."/>
            <person name="Heuer A."/>
            <person name="Rast P."/>
            <person name="Oberbeckmann S."/>
            <person name="Bunk B."/>
            <person name="Jeske O."/>
            <person name="Meyerdierks A."/>
            <person name="Storesund J.E."/>
            <person name="Kallscheuer N."/>
            <person name="Luecker S."/>
            <person name="Lage O.M."/>
            <person name="Pohl T."/>
            <person name="Merkel B.J."/>
            <person name="Hornburger P."/>
            <person name="Mueller R.-W."/>
            <person name="Bruemmer F."/>
            <person name="Labrenz M."/>
            <person name="Spormann A.M."/>
            <person name="Op den Camp H."/>
            <person name="Overmann J."/>
            <person name="Amann R."/>
            <person name="Jetten M.S.M."/>
            <person name="Mascher T."/>
            <person name="Medema M.H."/>
            <person name="Devos D.P."/>
            <person name="Kaster A.-K."/>
            <person name="Ovreas L."/>
            <person name="Rohde M."/>
            <person name="Galperin M.Y."/>
            <person name="Jogler C."/>
        </authorList>
    </citation>
    <scope>NUCLEOTIDE SEQUENCE [LARGE SCALE GENOMIC DNA]</scope>
    <source>
        <strain evidence="1 2">Mal33</strain>
    </source>
</reference>
<accession>A0A518IXD6</accession>
<name>A0A518IXD6_9BACT</name>